<proteinExistence type="predicted"/>
<dbReference type="InParanoid" id="A0A067QV56"/>
<accession>A0A067QV56</accession>
<dbReference type="Proteomes" id="UP000027135">
    <property type="component" value="Unassembled WGS sequence"/>
</dbReference>
<keyword evidence="2" id="KW-1185">Reference proteome</keyword>
<dbReference type="EMBL" id="KK853353">
    <property type="protein sequence ID" value="KDR08235.1"/>
    <property type="molecule type" value="Genomic_DNA"/>
</dbReference>
<evidence type="ECO:0000313" key="2">
    <source>
        <dbReference type="Proteomes" id="UP000027135"/>
    </source>
</evidence>
<evidence type="ECO:0000313" key="1">
    <source>
        <dbReference type="EMBL" id="KDR08235.1"/>
    </source>
</evidence>
<sequence>MGTSILTGMSRGGLECGWSMEGSGITGNARVCREEMCCSPSTADPTDSCALRNFGSLLLSAGGAWKNTFLRVAADVDLLHPLMAADVPCNLSLLTVSAEMSDFEAVW</sequence>
<protein>
    <submittedName>
        <fullName evidence="1">Uncharacterized protein</fullName>
    </submittedName>
</protein>
<organism evidence="1 2">
    <name type="scientific">Zootermopsis nevadensis</name>
    <name type="common">Dampwood termite</name>
    <dbReference type="NCBI Taxonomy" id="136037"/>
    <lineage>
        <taxon>Eukaryota</taxon>
        <taxon>Metazoa</taxon>
        <taxon>Ecdysozoa</taxon>
        <taxon>Arthropoda</taxon>
        <taxon>Hexapoda</taxon>
        <taxon>Insecta</taxon>
        <taxon>Pterygota</taxon>
        <taxon>Neoptera</taxon>
        <taxon>Polyneoptera</taxon>
        <taxon>Dictyoptera</taxon>
        <taxon>Blattodea</taxon>
        <taxon>Blattoidea</taxon>
        <taxon>Termitoidae</taxon>
        <taxon>Termopsidae</taxon>
        <taxon>Zootermopsis</taxon>
    </lineage>
</organism>
<name>A0A067QV56_ZOONE</name>
<gene>
    <name evidence="1" type="ORF">L798_01953</name>
</gene>
<dbReference type="AlphaFoldDB" id="A0A067QV56"/>
<reference evidence="1 2" key="1">
    <citation type="journal article" date="2014" name="Nat. Commun.">
        <title>Molecular traces of alternative social organization in a termite genome.</title>
        <authorList>
            <person name="Terrapon N."/>
            <person name="Li C."/>
            <person name="Robertson H.M."/>
            <person name="Ji L."/>
            <person name="Meng X."/>
            <person name="Booth W."/>
            <person name="Chen Z."/>
            <person name="Childers C.P."/>
            <person name="Glastad K.M."/>
            <person name="Gokhale K."/>
            <person name="Gowin J."/>
            <person name="Gronenberg W."/>
            <person name="Hermansen R.A."/>
            <person name="Hu H."/>
            <person name="Hunt B.G."/>
            <person name="Huylmans A.K."/>
            <person name="Khalil S.M."/>
            <person name="Mitchell R.D."/>
            <person name="Munoz-Torres M.C."/>
            <person name="Mustard J.A."/>
            <person name="Pan H."/>
            <person name="Reese J.T."/>
            <person name="Scharf M.E."/>
            <person name="Sun F."/>
            <person name="Vogel H."/>
            <person name="Xiao J."/>
            <person name="Yang W."/>
            <person name="Yang Z."/>
            <person name="Yang Z."/>
            <person name="Zhou J."/>
            <person name="Zhu J."/>
            <person name="Brent C.S."/>
            <person name="Elsik C.G."/>
            <person name="Goodisman M.A."/>
            <person name="Liberles D.A."/>
            <person name="Roe R.M."/>
            <person name="Vargo E.L."/>
            <person name="Vilcinskas A."/>
            <person name="Wang J."/>
            <person name="Bornberg-Bauer E."/>
            <person name="Korb J."/>
            <person name="Zhang G."/>
            <person name="Liebig J."/>
        </authorList>
    </citation>
    <scope>NUCLEOTIDE SEQUENCE [LARGE SCALE GENOMIC DNA]</scope>
    <source>
        <tissue evidence="1">Whole organism</tissue>
    </source>
</reference>